<dbReference type="Proteomes" id="UP000829720">
    <property type="component" value="Unassembled WGS sequence"/>
</dbReference>
<feature type="region of interest" description="Disordered" evidence="1">
    <location>
        <begin position="55"/>
        <end position="108"/>
    </location>
</feature>
<feature type="compositionally biased region" description="Polar residues" evidence="1">
    <location>
        <begin position="96"/>
        <end position="108"/>
    </location>
</feature>
<comment type="caution">
    <text evidence="2">The sequence shown here is derived from an EMBL/GenBank/DDBJ whole genome shotgun (WGS) entry which is preliminary data.</text>
</comment>
<dbReference type="EMBL" id="JAERUA010000003">
    <property type="protein sequence ID" value="KAI1902113.1"/>
    <property type="molecule type" value="Genomic_DNA"/>
</dbReference>
<keyword evidence="3" id="KW-1185">Reference proteome</keyword>
<evidence type="ECO:0000256" key="1">
    <source>
        <dbReference type="SAM" id="MobiDB-lite"/>
    </source>
</evidence>
<name>A0A8T3DYE6_9TELE</name>
<dbReference type="AlphaFoldDB" id="A0A8T3DYE6"/>
<evidence type="ECO:0000313" key="3">
    <source>
        <dbReference type="Proteomes" id="UP000829720"/>
    </source>
</evidence>
<evidence type="ECO:0000313" key="2">
    <source>
        <dbReference type="EMBL" id="KAI1902113.1"/>
    </source>
</evidence>
<sequence length="108" mass="12093">MSWLTSGLPATPIKGSIVSQRLALLLAGFRRPAGGGIPQHAPTFPGQQVDRRWKLAGPRSHGPTSRRRAKERCQCPQRSCREGQVPTREEIHHQGLRTSRNPRTMSHR</sequence>
<organism evidence="2 3">
    <name type="scientific">Albula goreensis</name>
    <dbReference type="NCBI Taxonomy" id="1534307"/>
    <lineage>
        <taxon>Eukaryota</taxon>
        <taxon>Metazoa</taxon>
        <taxon>Chordata</taxon>
        <taxon>Craniata</taxon>
        <taxon>Vertebrata</taxon>
        <taxon>Euteleostomi</taxon>
        <taxon>Actinopterygii</taxon>
        <taxon>Neopterygii</taxon>
        <taxon>Teleostei</taxon>
        <taxon>Albuliformes</taxon>
        <taxon>Albulidae</taxon>
        <taxon>Albula</taxon>
    </lineage>
</organism>
<accession>A0A8T3DYE6</accession>
<reference evidence="2" key="1">
    <citation type="submission" date="2021-01" db="EMBL/GenBank/DDBJ databases">
        <authorList>
            <person name="Zahm M."/>
            <person name="Roques C."/>
            <person name="Cabau C."/>
            <person name="Klopp C."/>
            <person name="Donnadieu C."/>
            <person name="Jouanno E."/>
            <person name="Lampietro C."/>
            <person name="Louis A."/>
            <person name="Herpin A."/>
            <person name="Echchiki A."/>
            <person name="Berthelot C."/>
            <person name="Parey E."/>
            <person name="Roest-Crollius H."/>
            <person name="Braasch I."/>
            <person name="Postlethwait J."/>
            <person name="Bobe J."/>
            <person name="Montfort J."/>
            <person name="Bouchez O."/>
            <person name="Begum T."/>
            <person name="Mejri S."/>
            <person name="Adams A."/>
            <person name="Chen W.-J."/>
            <person name="Guiguen Y."/>
        </authorList>
    </citation>
    <scope>NUCLEOTIDE SEQUENCE</scope>
    <source>
        <tissue evidence="2">Blood</tissue>
    </source>
</reference>
<gene>
    <name evidence="2" type="ORF">AGOR_G00041370</name>
</gene>
<protein>
    <submittedName>
        <fullName evidence="2">Uncharacterized protein</fullName>
    </submittedName>
</protein>
<proteinExistence type="predicted"/>